<comment type="caution">
    <text evidence="1">The sequence shown here is derived from an EMBL/GenBank/DDBJ whole genome shotgun (WGS) entry which is preliminary data.</text>
</comment>
<organism evidence="1 2">
    <name type="scientific">Ficus carica</name>
    <name type="common">Common fig</name>
    <dbReference type="NCBI Taxonomy" id="3494"/>
    <lineage>
        <taxon>Eukaryota</taxon>
        <taxon>Viridiplantae</taxon>
        <taxon>Streptophyta</taxon>
        <taxon>Embryophyta</taxon>
        <taxon>Tracheophyta</taxon>
        <taxon>Spermatophyta</taxon>
        <taxon>Magnoliopsida</taxon>
        <taxon>eudicotyledons</taxon>
        <taxon>Gunneridae</taxon>
        <taxon>Pentapetalae</taxon>
        <taxon>rosids</taxon>
        <taxon>fabids</taxon>
        <taxon>Rosales</taxon>
        <taxon>Moraceae</taxon>
        <taxon>Ficeae</taxon>
        <taxon>Ficus</taxon>
    </lineage>
</organism>
<dbReference type="AlphaFoldDB" id="A0AA88DYZ4"/>
<protein>
    <submittedName>
        <fullName evidence="1">Uncharacterized protein</fullName>
    </submittedName>
</protein>
<evidence type="ECO:0000313" key="1">
    <source>
        <dbReference type="EMBL" id="GMN64847.1"/>
    </source>
</evidence>
<name>A0AA88DYZ4_FICCA</name>
<accession>A0AA88DYZ4</accession>
<dbReference type="EMBL" id="BTGU01000197">
    <property type="protein sequence ID" value="GMN64847.1"/>
    <property type="molecule type" value="Genomic_DNA"/>
</dbReference>
<reference evidence="1" key="1">
    <citation type="submission" date="2023-07" db="EMBL/GenBank/DDBJ databases">
        <title>draft genome sequence of fig (Ficus carica).</title>
        <authorList>
            <person name="Takahashi T."/>
            <person name="Nishimura K."/>
        </authorList>
    </citation>
    <scope>NUCLEOTIDE SEQUENCE</scope>
</reference>
<evidence type="ECO:0000313" key="2">
    <source>
        <dbReference type="Proteomes" id="UP001187192"/>
    </source>
</evidence>
<sequence length="47" mass="5566">MVEGRSKLARRRLELSISLARWKIRCWKVKVDESEGARIVRIVREGK</sequence>
<proteinExistence type="predicted"/>
<dbReference type="Proteomes" id="UP001187192">
    <property type="component" value="Unassembled WGS sequence"/>
</dbReference>
<gene>
    <name evidence="1" type="ORF">TIFTF001_033919</name>
</gene>
<keyword evidence="2" id="KW-1185">Reference proteome</keyword>